<name>A0A0N4XVE5_NIPBR</name>
<evidence type="ECO:0000256" key="1">
    <source>
        <dbReference type="SAM" id="MobiDB-lite"/>
    </source>
</evidence>
<reference evidence="4" key="1">
    <citation type="submission" date="2017-02" db="UniProtKB">
        <authorList>
            <consortium name="WormBaseParasite"/>
        </authorList>
    </citation>
    <scope>IDENTIFICATION</scope>
</reference>
<reference evidence="2 3" key="2">
    <citation type="submission" date="2018-11" db="EMBL/GenBank/DDBJ databases">
        <authorList>
            <consortium name="Pathogen Informatics"/>
        </authorList>
    </citation>
    <scope>NUCLEOTIDE SEQUENCE [LARGE SCALE GENOMIC DNA]</scope>
</reference>
<evidence type="ECO:0000313" key="4">
    <source>
        <dbReference type="WBParaSite" id="NBR_0000676201-mRNA-1"/>
    </source>
</evidence>
<evidence type="ECO:0000313" key="2">
    <source>
        <dbReference type="EMBL" id="VDL70352.1"/>
    </source>
</evidence>
<organism evidence="4">
    <name type="scientific">Nippostrongylus brasiliensis</name>
    <name type="common">Rat hookworm</name>
    <dbReference type="NCBI Taxonomy" id="27835"/>
    <lineage>
        <taxon>Eukaryota</taxon>
        <taxon>Metazoa</taxon>
        <taxon>Ecdysozoa</taxon>
        <taxon>Nematoda</taxon>
        <taxon>Chromadorea</taxon>
        <taxon>Rhabditida</taxon>
        <taxon>Rhabditina</taxon>
        <taxon>Rhabditomorpha</taxon>
        <taxon>Strongyloidea</taxon>
        <taxon>Heligmosomidae</taxon>
        <taxon>Nippostrongylus</taxon>
    </lineage>
</organism>
<accession>A0A0N4XVE5</accession>
<proteinExistence type="predicted"/>
<dbReference type="EMBL" id="UYSL01019828">
    <property type="protein sequence ID" value="VDL70352.1"/>
    <property type="molecule type" value="Genomic_DNA"/>
</dbReference>
<sequence length="130" mass="14575">MPKKPEPTTPSKGQPKSDNSQKSIRNGCGENLERLTDMEWEKGTTAKPAELLNVEKNPNAVTVFVGPKEIIERPERRIGSFAASEKEETDPIVELVNRVAKMVTSRRDDAQAEPFSIQTSGVDEWRLFVH</sequence>
<dbReference type="Pfam" id="PF17309">
    <property type="entry name" value="DUF5356"/>
    <property type="match status" value="1"/>
</dbReference>
<dbReference type="InterPro" id="IPR020149">
    <property type="entry name" value="Uncharacterised_C02F5.10"/>
</dbReference>
<feature type="compositionally biased region" description="Polar residues" evidence="1">
    <location>
        <begin position="9"/>
        <end position="24"/>
    </location>
</feature>
<gene>
    <name evidence="2" type="ORF">NBR_LOCUS6763</name>
</gene>
<dbReference type="OMA" id="QIICAKR"/>
<keyword evidence="3" id="KW-1185">Reference proteome</keyword>
<dbReference type="Proteomes" id="UP000271162">
    <property type="component" value="Unassembled WGS sequence"/>
</dbReference>
<evidence type="ECO:0000313" key="3">
    <source>
        <dbReference type="Proteomes" id="UP000271162"/>
    </source>
</evidence>
<protein>
    <submittedName>
        <fullName evidence="4">Anticodon_1 domain-containing protein</fullName>
    </submittedName>
</protein>
<dbReference type="STRING" id="27835.A0A0N4XVE5"/>
<dbReference type="AlphaFoldDB" id="A0A0N4XVE5"/>
<feature type="region of interest" description="Disordered" evidence="1">
    <location>
        <begin position="1"/>
        <end position="36"/>
    </location>
</feature>
<dbReference type="WBParaSite" id="NBR_0000676201-mRNA-1">
    <property type="protein sequence ID" value="NBR_0000676201-mRNA-1"/>
    <property type="gene ID" value="NBR_0000676201"/>
</dbReference>